<reference evidence="2 3" key="1">
    <citation type="submission" date="2019-10" db="EMBL/GenBank/DDBJ databases">
        <authorList>
            <person name="Palmer J.M."/>
        </authorList>
    </citation>
    <scope>NUCLEOTIDE SEQUENCE [LARGE SCALE GENOMIC DNA]</scope>
    <source>
        <strain evidence="2 3">TWF730</strain>
    </source>
</reference>
<keyword evidence="3" id="KW-1185">Reference proteome</keyword>
<feature type="region of interest" description="Disordered" evidence="1">
    <location>
        <begin position="1"/>
        <end position="40"/>
    </location>
</feature>
<feature type="region of interest" description="Disordered" evidence="1">
    <location>
        <begin position="72"/>
        <end position="110"/>
    </location>
</feature>
<dbReference type="AlphaFoldDB" id="A0AAV9V3U0"/>
<evidence type="ECO:0000256" key="1">
    <source>
        <dbReference type="SAM" id="MobiDB-lite"/>
    </source>
</evidence>
<dbReference type="Proteomes" id="UP001373714">
    <property type="component" value="Unassembled WGS sequence"/>
</dbReference>
<name>A0AAV9V3U0_9PEZI</name>
<gene>
    <name evidence="2" type="ORF">TWF730_008886</name>
</gene>
<comment type="caution">
    <text evidence="2">The sequence shown here is derived from an EMBL/GenBank/DDBJ whole genome shotgun (WGS) entry which is preliminary data.</text>
</comment>
<feature type="compositionally biased region" description="Low complexity" evidence="1">
    <location>
        <begin position="91"/>
        <end position="107"/>
    </location>
</feature>
<proteinExistence type="predicted"/>
<evidence type="ECO:0000313" key="3">
    <source>
        <dbReference type="Proteomes" id="UP001373714"/>
    </source>
</evidence>
<dbReference type="EMBL" id="JAVHNS010000005">
    <property type="protein sequence ID" value="KAK6354486.1"/>
    <property type="molecule type" value="Genomic_DNA"/>
</dbReference>
<organism evidence="2 3">
    <name type="scientific">Orbilia blumenaviensis</name>
    <dbReference type="NCBI Taxonomy" id="1796055"/>
    <lineage>
        <taxon>Eukaryota</taxon>
        <taxon>Fungi</taxon>
        <taxon>Dikarya</taxon>
        <taxon>Ascomycota</taxon>
        <taxon>Pezizomycotina</taxon>
        <taxon>Orbiliomycetes</taxon>
        <taxon>Orbiliales</taxon>
        <taxon>Orbiliaceae</taxon>
        <taxon>Orbilia</taxon>
    </lineage>
</organism>
<sequence length="361" mass="39254">MNPNIPVSPGKRYREVDAKAPQESPPHKRPPAPSPLDIGPAYQAYQDIMRDIPEVYGAGPFAQYQPAIATGTISSKPSTSTPAKPSPKPVPAKASPSPPARAISPPVTHHRTTQSFHPLAAPVIRSLAALRGDACKFQSIALPLKVAGDTSIKYTPQACRWYEEGELFFCTTPDHPIAGTLQPFEEQTTFGSQFTTQMFSAVAAPSAQPVDISHLEELLDFVSSKVSRCIICAFNRQDPTHHVGSCASAEQLGTFVWSGAFSRENSSNLDQAIMVIAALCRIIYPRCMALIESSLNEPIPTDYLQYKAWCFEPATVFGFKLLKGYAVVEAIRNLVEEGQIILYSNDLSTVNAFRESADADA</sequence>
<feature type="compositionally biased region" description="Low complexity" evidence="1">
    <location>
        <begin position="73"/>
        <end position="83"/>
    </location>
</feature>
<accession>A0AAV9V3U0</accession>
<evidence type="ECO:0000313" key="2">
    <source>
        <dbReference type="EMBL" id="KAK6354486.1"/>
    </source>
</evidence>
<protein>
    <submittedName>
        <fullName evidence="2">Uncharacterized protein</fullName>
    </submittedName>
</protein>